<dbReference type="GO" id="GO:2001070">
    <property type="term" value="F:starch binding"/>
    <property type="evidence" value="ECO:0007669"/>
    <property type="project" value="InterPro"/>
</dbReference>
<evidence type="ECO:0008006" key="5">
    <source>
        <dbReference type="Google" id="ProtNLM"/>
    </source>
</evidence>
<dbReference type="GO" id="GO:0019867">
    <property type="term" value="C:outer membrane"/>
    <property type="evidence" value="ECO:0007669"/>
    <property type="project" value="InterPro"/>
</dbReference>
<dbReference type="PROSITE" id="PS51257">
    <property type="entry name" value="PROKAR_LIPOPROTEIN"/>
    <property type="match status" value="1"/>
</dbReference>
<dbReference type="AlphaFoldDB" id="A0A7W9T0P0"/>
<dbReference type="EMBL" id="JACHGG010000002">
    <property type="protein sequence ID" value="MBB6058533.1"/>
    <property type="molecule type" value="Genomic_DNA"/>
</dbReference>
<sequence length="344" mass="36841">MNYFTKLAGLGLMATLFLASCDKDEDRAVIQPGGTAALKASTSSVTLAQANASANAVTYTWEPVSFGYQAAVKYVLQFDKKGGTFASPVEIEVGNATTRTLTVAELNSALIRLKMAPGVAGNVDVRVKASVGGTTEPVVSAASSLTASPYLVFIEYPSIFVPGSYQGWSPETAPFLASVNSNKVYEGYINFPTADNMFKFTPARNWDNDYGTDTAPGTLKAKGGDIKLAEAGYYRFIVDLNTMKYTADKTTWAVIGSATPGGWDKDTPLTYDATRKVWTATVALKADELKFRANGAWDIEYGDNEPDNMPDLKGKNIKVPAAGTYTVTLDLSKGAGNYSYSIEK</sequence>
<dbReference type="Pfam" id="PF16411">
    <property type="entry name" value="SusF_SusE"/>
    <property type="match status" value="1"/>
</dbReference>
<protein>
    <recommendedName>
        <fullName evidence="5">SusF/SusE family outer membrane protein</fullName>
    </recommendedName>
</protein>
<name>A0A7W9T0P0_9BACT</name>
<dbReference type="InterPro" id="IPR032187">
    <property type="entry name" value="SusF/SusE-like_C"/>
</dbReference>
<gene>
    <name evidence="3" type="ORF">HNQ93_001379</name>
</gene>
<dbReference type="Proteomes" id="UP000532746">
    <property type="component" value="Unassembled WGS sequence"/>
</dbReference>
<dbReference type="InterPro" id="IPR025970">
    <property type="entry name" value="SusE"/>
</dbReference>
<dbReference type="CDD" id="cd12967">
    <property type="entry name" value="CBM_SusE-F_like_u1"/>
    <property type="match status" value="1"/>
</dbReference>
<dbReference type="Pfam" id="PF14292">
    <property type="entry name" value="SusE"/>
    <property type="match status" value="1"/>
</dbReference>
<evidence type="ECO:0000313" key="3">
    <source>
        <dbReference type="EMBL" id="MBB6058533.1"/>
    </source>
</evidence>
<dbReference type="RefSeq" id="WP_183403258.1">
    <property type="nucleotide sequence ID" value="NZ_JACHGG010000002.1"/>
</dbReference>
<feature type="domain" description="Outer membrane protein SusF/SusE-like C-terminal" evidence="2">
    <location>
        <begin position="254"/>
        <end position="336"/>
    </location>
</feature>
<organism evidence="3 4">
    <name type="scientific">Hymenobacter luteus</name>
    <dbReference type="NCBI Taxonomy" id="1411122"/>
    <lineage>
        <taxon>Bacteria</taxon>
        <taxon>Pseudomonadati</taxon>
        <taxon>Bacteroidota</taxon>
        <taxon>Cytophagia</taxon>
        <taxon>Cytophagales</taxon>
        <taxon>Hymenobacteraceae</taxon>
        <taxon>Hymenobacter</taxon>
    </lineage>
</organism>
<accession>A0A7W9T0P0</accession>
<evidence type="ECO:0000259" key="1">
    <source>
        <dbReference type="Pfam" id="PF14292"/>
    </source>
</evidence>
<reference evidence="3 4" key="1">
    <citation type="submission" date="2020-08" db="EMBL/GenBank/DDBJ databases">
        <title>Genomic Encyclopedia of Type Strains, Phase IV (KMG-IV): sequencing the most valuable type-strain genomes for metagenomic binning, comparative biology and taxonomic classification.</title>
        <authorList>
            <person name="Goeker M."/>
        </authorList>
    </citation>
    <scope>NUCLEOTIDE SEQUENCE [LARGE SCALE GENOMIC DNA]</scope>
    <source>
        <strain evidence="3 4">DSM 26718</strain>
    </source>
</reference>
<evidence type="ECO:0000313" key="4">
    <source>
        <dbReference type="Proteomes" id="UP000532746"/>
    </source>
</evidence>
<proteinExistence type="predicted"/>
<dbReference type="Gene3D" id="2.60.40.3620">
    <property type="match status" value="2"/>
</dbReference>
<dbReference type="CDD" id="cd12956">
    <property type="entry name" value="CBM_SusE-F_like"/>
    <property type="match status" value="1"/>
</dbReference>
<evidence type="ECO:0000259" key="2">
    <source>
        <dbReference type="Pfam" id="PF16411"/>
    </source>
</evidence>
<keyword evidence="4" id="KW-1185">Reference proteome</keyword>
<comment type="caution">
    <text evidence="3">The sequence shown here is derived from an EMBL/GenBank/DDBJ whole genome shotgun (WGS) entry which is preliminary data.</text>
</comment>
<feature type="domain" description="SusE outer membrane protein" evidence="1">
    <location>
        <begin position="23"/>
        <end position="128"/>
    </location>
</feature>